<proteinExistence type="predicted"/>
<comment type="caution">
    <text evidence="2">The sequence shown here is derived from an EMBL/GenBank/DDBJ whole genome shotgun (WGS) entry which is preliminary data.</text>
</comment>
<name>A0A1F6FP35_9BACT</name>
<dbReference type="PANTHER" id="PTHR38011">
    <property type="entry name" value="DIHYDROFOLATE REDUCTASE FAMILY PROTEIN (AFU_ORTHOLOGUE AFUA_8G06820)"/>
    <property type="match status" value="1"/>
</dbReference>
<dbReference type="GO" id="GO:0009231">
    <property type="term" value="P:riboflavin biosynthetic process"/>
    <property type="evidence" value="ECO:0007669"/>
    <property type="project" value="InterPro"/>
</dbReference>
<evidence type="ECO:0000313" key="3">
    <source>
        <dbReference type="Proteomes" id="UP000179136"/>
    </source>
</evidence>
<feature type="domain" description="DHFR" evidence="1">
    <location>
        <begin position="1"/>
        <end position="169"/>
    </location>
</feature>
<dbReference type="SUPFAM" id="SSF53597">
    <property type="entry name" value="Dihydrofolate reductase-like"/>
    <property type="match status" value="1"/>
</dbReference>
<dbReference type="Gene3D" id="3.40.430.10">
    <property type="entry name" value="Dihydrofolate Reductase, subunit A"/>
    <property type="match status" value="1"/>
</dbReference>
<dbReference type="Pfam" id="PF01872">
    <property type="entry name" value="RibD_C"/>
    <property type="match status" value="1"/>
</dbReference>
<organism evidence="2 3">
    <name type="scientific">Candidatus Kuenenbacteria bacterium RIFCSPHIGHO2_02_FULL_39_13</name>
    <dbReference type="NCBI Taxonomy" id="1798561"/>
    <lineage>
        <taxon>Bacteria</taxon>
        <taxon>Candidatus Kueneniibacteriota</taxon>
    </lineage>
</organism>
<dbReference type="InterPro" id="IPR024072">
    <property type="entry name" value="DHFR-like_dom_sf"/>
</dbReference>
<accession>A0A1F6FP35</accession>
<dbReference type="Proteomes" id="UP000179136">
    <property type="component" value="Unassembled WGS sequence"/>
</dbReference>
<evidence type="ECO:0000259" key="1">
    <source>
        <dbReference type="PROSITE" id="PS51330"/>
    </source>
</evidence>
<dbReference type="PROSITE" id="PS51330">
    <property type="entry name" value="DHFR_2"/>
    <property type="match status" value="1"/>
</dbReference>
<dbReference type="InterPro" id="IPR050765">
    <property type="entry name" value="Riboflavin_Biosynth_HTPR"/>
</dbReference>
<dbReference type="EMBL" id="MFMW01000005">
    <property type="protein sequence ID" value="OGG87620.1"/>
    <property type="molecule type" value="Genomic_DNA"/>
</dbReference>
<dbReference type="AlphaFoldDB" id="A0A1F6FP35"/>
<dbReference type="InterPro" id="IPR002734">
    <property type="entry name" value="RibDG_C"/>
</dbReference>
<sequence>MKKILMMAITVDGKIAKYTDQPATWTSQADKKMFIAETKRVGVIVMGKTTYDTIGKPLPGRLNMVMDFDVSKYENIPGALEYTNKKPEEIIAELESRGFKEMIVGGGATINGLFLSQGLIDEIWLTVEPKVFGNGLSLFKGADVNLDLELIEVKKLDDNVIHVRYKVRK</sequence>
<dbReference type="GO" id="GO:0046654">
    <property type="term" value="P:tetrahydrofolate biosynthetic process"/>
    <property type="evidence" value="ECO:0007669"/>
    <property type="project" value="InterPro"/>
</dbReference>
<reference evidence="2 3" key="1">
    <citation type="journal article" date="2016" name="Nat. Commun.">
        <title>Thousands of microbial genomes shed light on interconnected biogeochemical processes in an aquifer system.</title>
        <authorList>
            <person name="Anantharaman K."/>
            <person name="Brown C.T."/>
            <person name="Hug L.A."/>
            <person name="Sharon I."/>
            <person name="Castelle C.J."/>
            <person name="Probst A.J."/>
            <person name="Thomas B.C."/>
            <person name="Singh A."/>
            <person name="Wilkins M.J."/>
            <person name="Karaoz U."/>
            <person name="Brodie E.L."/>
            <person name="Williams K.H."/>
            <person name="Hubbard S.S."/>
            <person name="Banfield J.F."/>
        </authorList>
    </citation>
    <scope>NUCLEOTIDE SEQUENCE [LARGE SCALE GENOMIC DNA]</scope>
</reference>
<dbReference type="GO" id="GO:0004146">
    <property type="term" value="F:dihydrofolate reductase activity"/>
    <property type="evidence" value="ECO:0007669"/>
    <property type="project" value="InterPro"/>
</dbReference>
<evidence type="ECO:0000313" key="2">
    <source>
        <dbReference type="EMBL" id="OGG87620.1"/>
    </source>
</evidence>
<gene>
    <name evidence="2" type="ORF">A3B87_00695</name>
</gene>
<dbReference type="GO" id="GO:0008703">
    <property type="term" value="F:5-amino-6-(5-phosphoribosylamino)uracil reductase activity"/>
    <property type="evidence" value="ECO:0007669"/>
    <property type="project" value="InterPro"/>
</dbReference>
<dbReference type="InterPro" id="IPR001796">
    <property type="entry name" value="DHFR_dom"/>
</dbReference>
<dbReference type="STRING" id="1798561.A3B87_00695"/>
<protein>
    <recommendedName>
        <fullName evidence="1">DHFR domain-containing protein</fullName>
    </recommendedName>
</protein>